<feature type="binding site" evidence="15">
    <location>
        <position position="203"/>
    </location>
    <ligand>
        <name>GTP</name>
        <dbReference type="ChEBI" id="CHEBI:37565"/>
    </ligand>
</feature>
<evidence type="ECO:0000256" key="17">
    <source>
        <dbReference type="PIRSR" id="PIRSR606689-2"/>
    </source>
</evidence>
<dbReference type="PROSITE" id="PS51422">
    <property type="entry name" value="SAR1"/>
    <property type="match status" value="1"/>
</dbReference>
<dbReference type="PANTHER" id="PTHR45684">
    <property type="entry name" value="RE74312P"/>
    <property type="match status" value="1"/>
</dbReference>
<feature type="binding site" evidence="14">
    <location>
        <position position="57"/>
    </location>
    <ligand>
        <name>Mg(2+)</name>
        <dbReference type="ChEBI" id="CHEBI:18420"/>
    </ligand>
</feature>
<comment type="caution">
    <text evidence="19">The sequence shown here is derived from an EMBL/GenBank/DDBJ whole genome shotgun (WGS) entry which is preliminary data.</text>
</comment>
<dbReference type="GO" id="GO:0046872">
    <property type="term" value="F:metal ion binding"/>
    <property type="evidence" value="ECO:0007669"/>
    <property type="project" value="UniProtKB-KW"/>
</dbReference>
<feature type="binding site" evidence="15">
    <location>
        <position position="157"/>
    </location>
    <ligand>
        <name>GTP</name>
        <dbReference type="ChEBI" id="CHEBI:37565"/>
    </ligand>
</feature>
<feature type="binding site" evidence="16">
    <location>
        <position position="101"/>
    </location>
    <ligand>
        <name>GTP</name>
        <dbReference type="ChEBI" id="CHEBI:37565"/>
    </ligand>
</feature>
<keyword evidence="5 15" id="KW-0547">Nucleotide-binding</keyword>
<feature type="binding site" evidence="15">
    <location>
        <position position="63"/>
    </location>
    <ligand>
        <name>GTP</name>
        <dbReference type="ChEBI" id="CHEBI:37565"/>
    </ligand>
</feature>
<feature type="binding site" evidence="15">
    <location>
        <position position="60"/>
    </location>
    <ligand>
        <name>GTP</name>
        <dbReference type="ChEBI" id="CHEBI:37565"/>
    </ligand>
</feature>
<keyword evidence="9 18" id="KW-0333">Golgi apparatus</keyword>
<evidence type="ECO:0000256" key="13">
    <source>
        <dbReference type="ARBA" id="ARBA00057753"/>
    </source>
</evidence>
<feature type="binding site" evidence="17">
    <location>
        <position position="62"/>
    </location>
    <ligand>
        <name>Mg(2+)</name>
        <dbReference type="ChEBI" id="CHEBI:18420"/>
    </ligand>
</feature>
<dbReference type="Pfam" id="PF00025">
    <property type="entry name" value="Arf"/>
    <property type="match status" value="1"/>
</dbReference>
<dbReference type="AlphaFoldDB" id="A0A498IQV4"/>
<dbReference type="SMART" id="SM00177">
    <property type="entry name" value="ARF"/>
    <property type="match status" value="1"/>
</dbReference>
<keyword evidence="7 18" id="KW-0931">ER-Golgi transport</keyword>
<dbReference type="EC" id="3.6.5.2" evidence="3"/>
<dbReference type="SUPFAM" id="SSF52540">
    <property type="entry name" value="P-loop containing nucleoside triphosphate hydrolases"/>
    <property type="match status" value="1"/>
</dbReference>
<keyword evidence="8 18" id="KW-0653">Protein transport</keyword>
<dbReference type="STRING" id="3750.A0A498IQV4"/>
<feature type="binding site" evidence="15">
    <location>
        <position position="58"/>
    </location>
    <ligand>
        <name>GTP</name>
        <dbReference type="ChEBI" id="CHEBI:37565"/>
    </ligand>
</feature>
<feature type="binding site" evidence="15">
    <location>
        <position position="158"/>
    </location>
    <ligand>
        <name>GTP</name>
        <dbReference type="ChEBI" id="CHEBI:37565"/>
    </ligand>
</feature>
<evidence type="ECO:0000256" key="5">
    <source>
        <dbReference type="ARBA" id="ARBA00022741"/>
    </source>
</evidence>
<dbReference type="InterPro" id="IPR006689">
    <property type="entry name" value="Small_GTPase_ARF/SAR"/>
</dbReference>
<dbReference type="GO" id="GO:0016192">
    <property type="term" value="P:vesicle-mediated transport"/>
    <property type="evidence" value="ECO:0007669"/>
    <property type="project" value="UniProtKB-KW"/>
</dbReference>
<accession>A0A498IQV4</accession>
<evidence type="ECO:0000256" key="2">
    <source>
        <dbReference type="ARBA" id="ARBA00007507"/>
    </source>
</evidence>
<organism evidence="19 20">
    <name type="scientific">Malus domestica</name>
    <name type="common">Apple</name>
    <name type="synonym">Pyrus malus</name>
    <dbReference type="NCBI Taxonomy" id="3750"/>
    <lineage>
        <taxon>Eukaryota</taxon>
        <taxon>Viridiplantae</taxon>
        <taxon>Streptophyta</taxon>
        <taxon>Embryophyta</taxon>
        <taxon>Tracheophyta</taxon>
        <taxon>Spermatophyta</taxon>
        <taxon>Magnoliopsida</taxon>
        <taxon>eudicotyledons</taxon>
        <taxon>Gunneridae</taxon>
        <taxon>Pentapetalae</taxon>
        <taxon>rosids</taxon>
        <taxon>fabids</taxon>
        <taxon>Rosales</taxon>
        <taxon>Rosaceae</taxon>
        <taxon>Amygdaloideae</taxon>
        <taxon>Maleae</taxon>
        <taxon>Malus</taxon>
    </lineage>
</organism>
<evidence type="ECO:0000256" key="18">
    <source>
        <dbReference type="RuleBase" id="RU003926"/>
    </source>
</evidence>
<feature type="binding site" evidence="17">
    <location>
        <position position="79"/>
    </location>
    <ligand>
        <name>Mg(2+)</name>
        <dbReference type="ChEBI" id="CHEBI:18420"/>
    </ligand>
</feature>
<keyword evidence="6 18" id="KW-0256">Endoplasmic reticulum</keyword>
<dbReference type="GO" id="GO:0003925">
    <property type="term" value="F:G protein activity"/>
    <property type="evidence" value="ECO:0007669"/>
    <property type="project" value="UniProtKB-EC"/>
</dbReference>
<evidence type="ECO:0000256" key="10">
    <source>
        <dbReference type="ARBA" id="ARBA00023134"/>
    </source>
</evidence>
<dbReference type="NCBIfam" id="TIGR00231">
    <property type="entry name" value="small_GTP"/>
    <property type="match status" value="1"/>
</dbReference>
<evidence type="ECO:0000256" key="11">
    <source>
        <dbReference type="ARBA" id="ARBA00037843"/>
    </source>
</evidence>
<reference evidence="19 20" key="1">
    <citation type="submission" date="2018-10" db="EMBL/GenBank/DDBJ databases">
        <title>A high-quality apple genome assembly.</title>
        <authorList>
            <person name="Hu J."/>
        </authorList>
    </citation>
    <scope>NUCLEOTIDE SEQUENCE [LARGE SCALE GENOMIC DNA]</scope>
    <source>
        <strain evidence="20">cv. HFTH1</strain>
        <tissue evidence="19">Young leaf</tissue>
    </source>
</reference>
<protein>
    <recommendedName>
        <fullName evidence="3">small monomeric GTPase</fullName>
        <ecNumber evidence="3">3.6.5.2</ecNumber>
    </recommendedName>
</protein>
<evidence type="ECO:0000256" key="6">
    <source>
        <dbReference type="ARBA" id="ARBA00022824"/>
    </source>
</evidence>
<dbReference type="Gene3D" id="3.40.50.300">
    <property type="entry name" value="P-loop containing nucleotide triphosphate hydrolases"/>
    <property type="match status" value="1"/>
</dbReference>
<dbReference type="GO" id="GO:0032580">
    <property type="term" value="C:Golgi cisterna membrane"/>
    <property type="evidence" value="ECO:0007669"/>
    <property type="project" value="UniProtKB-SubCell"/>
</dbReference>
<name>A0A498IQV4_MALDO</name>
<dbReference type="GO" id="GO:0006886">
    <property type="term" value="P:intracellular protein transport"/>
    <property type="evidence" value="ECO:0007669"/>
    <property type="project" value="InterPro"/>
</dbReference>
<evidence type="ECO:0000256" key="12">
    <source>
        <dbReference type="ARBA" id="ARBA00047660"/>
    </source>
</evidence>
<evidence type="ECO:0000256" key="9">
    <source>
        <dbReference type="ARBA" id="ARBA00023034"/>
    </source>
</evidence>
<evidence type="ECO:0000256" key="8">
    <source>
        <dbReference type="ARBA" id="ARBA00022927"/>
    </source>
</evidence>
<dbReference type="SMART" id="SM00178">
    <property type="entry name" value="SAR"/>
    <property type="match status" value="1"/>
</dbReference>
<dbReference type="InterPro" id="IPR006687">
    <property type="entry name" value="Small_GTPase_SAR1"/>
</dbReference>
<evidence type="ECO:0000256" key="4">
    <source>
        <dbReference type="ARBA" id="ARBA00022448"/>
    </source>
</evidence>
<dbReference type="GO" id="GO:0005525">
    <property type="term" value="F:GTP binding"/>
    <property type="evidence" value="ECO:0007669"/>
    <property type="project" value="UniProtKB-KW"/>
</dbReference>
<feature type="binding site" evidence="16">
    <location>
        <begin position="55"/>
        <end position="62"/>
    </location>
    <ligand>
        <name>GTP</name>
        <dbReference type="ChEBI" id="CHEBI:37565"/>
    </ligand>
</feature>
<feature type="binding site" evidence="16">
    <location>
        <begin position="157"/>
        <end position="160"/>
    </location>
    <ligand>
        <name>GTP</name>
        <dbReference type="ChEBI" id="CHEBI:37565"/>
    </ligand>
</feature>
<dbReference type="PRINTS" id="PR00328">
    <property type="entry name" value="SAR1GTPBP"/>
</dbReference>
<comment type="function">
    <text evidence="13">Small GTPase that cycles between an active GTP-bound and an inactive GDP-bound state and mainly functions in vesicle-mediated endoplasmic reticulum (ER) to Golgi transport. The active GTP-bound form inserts into the endoplasmic reticulum membrane where it recruits the remainder of the coat protein complex II/COPII. The coat protein complex II assembling and polymerizing on endoplasmic reticulum membrane is responsible for both the sorting of cargos and the deformation and budding of membranes into vesicles destined to the Golgi.</text>
</comment>
<keyword evidence="4 18" id="KW-0813">Transport</keyword>
<dbReference type="PROSITE" id="PS51417">
    <property type="entry name" value="ARF"/>
    <property type="match status" value="1"/>
</dbReference>
<feature type="binding site" evidence="15">
    <location>
        <position position="160"/>
    </location>
    <ligand>
        <name>GTP</name>
        <dbReference type="ChEBI" id="CHEBI:37565"/>
    </ligand>
</feature>
<keyword evidence="10 16" id="KW-0342">GTP-binding</keyword>
<evidence type="ECO:0000256" key="16">
    <source>
        <dbReference type="PIRSR" id="PIRSR606689-1"/>
    </source>
</evidence>
<keyword evidence="20" id="KW-1185">Reference proteome</keyword>
<evidence type="ECO:0000256" key="7">
    <source>
        <dbReference type="ARBA" id="ARBA00022892"/>
    </source>
</evidence>
<keyword evidence="14" id="KW-0479">Metal-binding</keyword>
<dbReference type="Proteomes" id="UP000290289">
    <property type="component" value="Chromosome 11"/>
</dbReference>
<sequence length="400" mass="44863">MLNSDPNSTGPISFRSGVGVSITVSSSSMFLFDWFYGVLASLGLWQKEAKILFLGLDNAGKTTLLHMLKDERLVQHQPTQYPTSEELSIGKIKFKAFDLGGHQIARRVWRDYYAKVDAVVYLVDAYDKERFAESKKELDALLSDEALATVPFLILGNKIDLPSAASEDELRYHLGLTNFTTGKGKVNLADSTVRPLEVFMCSIQSHATGKVILSNGSVHEFNHPITVAELMLENPQQVVVEFGSAVPEKRATPLPADMQLDLKKVYLMLPMKRGKPVPLSSEEIRCVLLSANLVLQSRSPRFLPLFSRICLAGDPGQAFVLPNKDRDYSMERTSSKVMSRYVPEFDLPEDLDSRPNYLSRQLSGKGTWKPNLDTIKEKKVDKKSHWLFSTLIKKNAVDYD</sequence>
<proteinExistence type="inferred from homology"/>
<dbReference type="FunFam" id="3.40.50.300:FF:000261">
    <property type="entry name" value="GTP-binding protein SAR1A"/>
    <property type="match status" value="1"/>
</dbReference>
<dbReference type="InterPro" id="IPR027417">
    <property type="entry name" value="P-loop_NTPase"/>
</dbReference>
<evidence type="ECO:0000313" key="19">
    <source>
        <dbReference type="EMBL" id="RXH84447.1"/>
    </source>
</evidence>
<comment type="similarity">
    <text evidence="2 18">Belongs to the small GTPase superfamily. SAR1 family.</text>
</comment>
<comment type="subcellular location">
    <subcellularLocation>
        <location evidence="1">Endoplasmic reticulum membrane</location>
        <topology evidence="1">Peripheral membrane protein</topology>
    </subcellularLocation>
    <subcellularLocation>
        <location evidence="11">Golgi apparatus</location>
        <location evidence="11">Golgi stack membrane</location>
        <topology evidence="11">Peripheral membrane protein</topology>
    </subcellularLocation>
</comment>
<evidence type="ECO:0000256" key="14">
    <source>
        <dbReference type="PIRSR" id="PIRSR606687-1"/>
    </source>
</evidence>
<evidence type="ECO:0000256" key="1">
    <source>
        <dbReference type="ARBA" id="ARBA00004406"/>
    </source>
</evidence>
<comment type="catalytic activity">
    <reaction evidence="12">
        <text>GTP + H2O = GDP + phosphate + H(+)</text>
        <dbReference type="Rhea" id="RHEA:19669"/>
        <dbReference type="ChEBI" id="CHEBI:15377"/>
        <dbReference type="ChEBI" id="CHEBI:15378"/>
        <dbReference type="ChEBI" id="CHEBI:37565"/>
        <dbReference type="ChEBI" id="CHEBI:43474"/>
        <dbReference type="ChEBI" id="CHEBI:58189"/>
        <dbReference type="EC" id="3.6.5.2"/>
    </reaction>
    <physiologicalReaction direction="left-to-right" evidence="12">
        <dbReference type="Rhea" id="RHEA:19670"/>
    </physiologicalReaction>
</comment>
<gene>
    <name evidence="19" type="ORF">DVH24_027346</name>
</gene>
<dbReference type="GO" id="GO:0005789">
    <property type="term" value="C:endoplasmic reticulum membrane"/>
    <property type="evidence" value="ECO:0007669"/>
    <property type="project" value="UniProtKB-SubCell"/>
</dbReference>
<evidence type="ECO:0000313" key="20">
    <source>
        <dbReference type="Proteomes" id="UP000290289"/>
    </source>
</evidence>
<keyword evidence="14" id="KW-0460">Magnesium</keyword>
<evidence type="ECO:0000256" key="3">
    <source>
        <dbReference type="ARBA" id="ARBA00011984"/>
    </source>
</evidence>
<feature type="binding site" evidence="15">
    <location>
        <position position="61"/>
    </location>
    <ligand>
        <name>GTP</name>
        <dbReference type="ChEBI" id="CHEBI:37565"/>
    </ligand>
</feature>
<feature type="binding site" evidence="15">
    <location>
        <position position="62"/>
    </location>
    <ligand>
        <name>GTP</name>
        <dbReference type="ChEBI" id="CHEBI:37565"/>
    </ligand>
</feature>
<dbReference type="InterPro" id="IPR005225">
    <property type="entry name" value="Small_GTP-bd"/>
</dbReference>
<dbReference type="EMBL" id="RDQH01000337">
    <property type="protein sequence ID" value="RXH84447.1"/>
    <property type="molecule type" value="Genomic_DNA"/>
</dbReference>
<evidence type="ECO:0000256" key="15">
    <source>
        <dbReference type="PIRSR" id="PIRSR606687-2"/>
    </source>
</evidence>
<dbReference type="CDD" id="cd00879">
    <property type="entry name" value="Sar1"/>
    <property type="match status" value="1"/>
</dbReference>